<feature type="compositionally biased region" description="Basic and acidic residues" evidence="1">
    <location>
        <begin position="457"/>
        <end position="466"/>
    </location>
</feature>
<evidence type="ECO:0000256" key="1">
    <source>
        <dbReference type="SAM" id="MobiDB-lite"/>
    </source>
</evidence>
<organism evidence="2 3">
    <name type="scientific">Strongylus vulgaris</name>
    <name type="common">Blood worm</name>
    <dbReference type="NCBI Taxonomy" id="40348"/>
    <lineage>
        <taxon>Eukaryota</taxon>
        <taxon>Metazoa</taxon>
        <taxon>Ecdysozoa</taxon>
        <taxon>Nematoda</taxon>
        <taxon>Chromadorea</taxon>
        <taxon>Rhabditida</taxon>
        <taxon>Rhabditina</taxon>
        <taxon>Rhabditomorpha</taxon>
        <taxon>Strongyloidea</taxon>
        <taxon>Strongylidae</taxon>
        <taxon>Strongylus</taxon>
    </lineage>
</organism>
<keyword evidence="3" id="KW-1185">Reference proteome</keyword>
<feature type="compositionally biased region" description="Basic and acidic residues" evidence="1">
    <location>
        <begin position="392"/>
        <end position="402"/>
    </location>
</feature>
<feature type="compositionally biased region" description="Basic and acidic residues" evidence="1">
    <location>
        <begin position="417"/>
        <end position="429"/>
    </location>
</feature>
<feature type="compositionally biased region" description="Basic and acidic residues" evidence="1">
    <location>
        <begin position="123"/>
        <end position="133"/>
    </location>
</feature>
<feature type="compositionally biased region" description="Polar residues" evidence="1">
    <location>
        <begin position="276"/>
        <end position="289"/>
    </location>
</feature>
<feature type="compositionally biased region" description="Basic and acidic residues" evidence="1">
    <location>
        <begin position="166"/>
        <end position="185"/>
    </location>
</feature>
<sequence>MDRHPIRYFVDVHHSGSSHISRVKRIRHPGKEEIGPPVLSSYTFSKTFATPGPAPVQRLEPQRELPNYNIREYSSMYHHGSSHEDDTPHVRLIARVYPDSMQMRGSASRSLDGSLFRENGSLSREDVSPRRDVAMGSLEPSSSQKRVHEDSPATAKFQTATTKKMKKDEQKDDSGTSKDPKEALEGRSLVATSSTVTTTTRVTNEKQGSWQTKEVKEAHSSTSKGTGGYSTKESKSVKHDAPADTSGRTYLSGRSRHEGEEQTVEKERVKPESYGLPSTSFGGPLQTTTRRSDLEPTPLREYARAYHSGQSWNDTKPIPAARKGEGERANIKRTEHISETGEGDRAGAKKDDSPVKTAVVKKRSSPMSDEEEERKIRLIARVTPHEEEEEQDSKKPKKDKDSSGLFSFWKGGKRKKYEVTTERSTDEKLASPQSTISRQKDVEKLPLKAPAPVPYKPSKDTTDTSRHAHLFGRQRHEGEEETVEKDRARPQSYGLPSTSEGPLERTAPESELKPAPLKEYAQAYHHGESWNEGKKTTSSSVQPVASERTKKKAVLHLKTSPKKEHSSELNEEDEGKVRLIAHVPYSPEKEELDLSKLRETQDQSGSFNLSKSREDEQEHRAKKPFTPETETTRRTYLFGR</sequence>
<feature type="compositionally biased region" description="Low complexity" evidence="1">
    <location>
        <begin position="192"/>
        <end position="202"/>
    </location>
</feature>
<proteinExistence type="predicted"/>
<feature type="compositionally biased region" description="Basic and acidic residues" evidence="1">
    <location>
        <begin position="255"/>
        <end position="271"/>
    </location>
</feature>
<feature type="compositionally biased region" description="Basic and acidic residues" evidence="1">
    <location>
        <begin position="525"/>
        <end position="535"/>
    </location>
</feature>
<reference evidence="2 3" key="1">
    <citation type="submission" date="2018-11" db="EMBL/GenBank/DDBJ databases">
        <authorList>
            <consortium name="Pathogen Informatics"/>
        </authorList>
    </citation>
    <scope>NUCLEOTIDE SEQUENCE [LARGE SCALE GENOMIC DNA]</scope>
</reference>
<dbReference type="EMBL" id="UYYB01007584">
    <property type="protein sequence ID" value="VDM68081.1"/>
    <property type="molecule type" value="Genomic_DNA"/>
</dbReference>
<feature type="non-terminal residue" evidence="2">
    <location>
        <position position="640"/>
    </location>
</feature>
<protein>
    <submittedName>
        <fullName evidence="2">Uncharacterized protein</fullName>
    </submittedName>
</protein>
<feature type="compositionally biased region" description="Basic and acidic residues" evidence="1">
    <location>
        <begin position="322"/>
        <end position="354"/>
    </location>
</feature>
<feature type="compositionally biased region" description="Basic and acidic residues" evidence="1">
    <location>
        <begin position="232"/>
        <end position="242"/>
    </location>
</feature>
<accession>A0A3P7I3V4</accession>
<dbReference type="Proteomes" id="UP000270094">
    <property type="component" value="Unassembled WGS sequence"/>
</dbReference>
<feature type="region of interest" description="Disordered" evidence="1">
    <location>
        <begin position="102"/>
        <end position="640"/>
    </location>
</feature>
<dbReference type="OrthoDB" id="5877753at2759"/>
<feature type="compositionally biased region" description="Low complexity" evidence="1">
    <location>
        <begin position="153"/>
        <end position="162"/>
    </location>
</feature>
<feature type="compositionally biased region" description="Basic and acidic residues" evidence="1">
    <location>
        <begin position="502"/>
        <end position="512"/>
    </location>
</feature>
<name>A0A3P7I3V4_STRVU</name>
<evidence type="ECO:0000313" key="3">
    <source>
        <dbReference type="Proteomes" id="UP000270094"/>
    </source>
</evidence>
<gene>
    <name evidence="2" type="ORF">SVUK_LOCUS3079</name>
</gene>
<dbReference type="AlphaFoldDB" id="A0A3P7I3V4"/>
<feature type="compositionally biased region" description="Basic and acidic residues" evidence="1">
    <location>
        <begin position="587"/>
        <end position="601"/>
    </location>
</feature>
<feature type="compositionally biased region" description="Basic and acidic residues" evidence="1">
    <location>
        <begin position="474"/>
        <end position="489"/>
    </location>
</feature>
<evidence type="ECO:0000313" key="2">
    <source>
        <dbReference type="EMBL" id="VDM68081.1"/>
    </source>
</evidence>